<evidence type="ECO:0000256" key="5">
    <source>
        <dbReference type="ARBA" id="ARBA00023136"/>
    </source>
</evidence>
<protein>
    <submittedName>
        <fullName evidence="9">Flagellar motor protein MotA</fullName>
    </submittedName>
</protein>
<keyword evidence="9" id="KW-0966">Cell projection</keyword>
<dbReference type="GO" id="GO:0006935">
    <property type="term" value="P:chemotaxis"/>
    <property type="evidence" value="ECO:0007669"/>
    <property type="project" value="InterPro"/>
</dbReference>
<keyword evidence="4 7" id="KW-1133">Transmembrane helix</keyword>
<evidence type="ECO:0000256" key="7">
    <source>
        <dbReference type="SAM" id="Phobius"/>
    </source>
</evidence>
<comment type="similarity">
    <text evidence="6">Belongs to the exbB/tolQ family.</text>
</comment>
<sequence length="282" mass="30093">MAVSDAEREIRIEAPPSRILPDPLEGSHDGATLYGLGIGLALLIVAMLLGGSLAAYVDLPAFMMVIGGTAAVTAVSFSLDDLRRLPSALATAVARRVPAAHHAAARLVALAETARRHGFMALEDLLPRLKDDRFLIKAVALVVDNTEPDEIERQLRTELSAMLARHRVAADMLRRAGEVAPAMGLIGTLVGLVQMLSNLNNPTTIGPAMAVAILATLYGAVLANMVLLPLAAKLERNNHAEALVHNLTILAANSIARRENPRRLEVVLNGILPPAERISYFD</sequence>
<evidence type="ECO:0000313" key="9">
    <source>
        <dbReference type="EMBL" id="GGF39097.1"/>
    </source>
</evidence>
<keyword evidence="9" id="KW-0282">Flagellum</keyword>
<organism evidence="9 10">
    <name type="scientific">Aliidongia dinghuensis</name>
    <dbReference type="NCBI Taxonomy" id="1867774"/>
    <lineage>
        <taxon>Bacteria</taxon>
        <taxon>Pseudomonadati</taxon>
        <taxon>Pseudomonadota</taxon>
        <taxon>Alphaproteobacteria</taxon>
        <taxon>Rhodospirillales</taxon>
        <taxon>Dongiaceae</taxon>
        <taxon>Aliidongia</taxon>
    </lineage>
</organism>
<reference evidence="9" key="2">
    <citation type="submission" date="2020-09" db="EMBL/GenBank/DDBJ databases">
        <authorList>
            <person name="Sun Q."/>
            <person name="Zhou Y."/>
        </authorList>
    </citation>
    <scope>NUCLEOTIDE SEQUENCE</scope>
    <source>
        <strain evidence="9">CGMCC 1.15725</strain>
    </source>
</reference>
<dbReference type="Proteomes" id="UP000646365">
    <property type="component" value="Unassembled WGS sequence"/>
</dbReference>
<evidence type="ECO:0000256" key="2">
    <source>
        <dbReference type="ARBA" id="ARBA00022475"/>
    </source>
</evidence>
<keyword evidence="6" id="KW-0653">Protein transport</keyword>
<dbReference type="InterPro" id="IPR047055">
    <property type="entry name" value="MotA-like"/>
</dbReference>
<evidence type="ECO:0000259" key="8">
    <source>
        <dbReference type="Pfam" id="PF01618"/>
    </source>
</evidence>
<dbReference type="AlphaFoldDB" id="A0A8J2YZT2"/>
<feature type="transmembrane region" description="Helical" evidence="7">
    <location>
        <begin position="33"/>
        <end position="55"/>
    </location>
</feature>
<dbReference type="RefSeq" id="WP_189051071.1">
    <property type="nucleotide sequence ID" value="NZ_BMJQ01000016.1"/>
</dbReference>
<name>A0A8J2YZT2_9PROT</name>
<feature type="domain" description="MotA/TolQ/ExbB proton channel" evidence="8">
    <location>
        <begin position="131"/>
        <end position="241"/>
    </location>
</feature>
<feature type="transmembrane region" description="Helical" evidence="7">
    <location>
        <begin position="208"/>
        <end position="228"/>
    </location>
</feature>
<dbReference type="EMBL" id="BMJQ01000016">
    <property type="protein sequence ID" value="GGF39097.1"/>
    <property type="molecule type" value="Genomic_DNA"/>
</dbReference>
<evidence type="ECO:0000313" key="10">
    <source>
        <dbReference type="Proteomes" id="UP000646365"/>
    </source>
</evidence>
<proteinExistence type="inferred from homology"/>
<keyword evidence="3 7" id="KW-0812">Transmembrane</keyword>
<comment type="caution">
    <text evidence="9">The sequence shown here is derived from an EMBL/GenBank/DDBJ whole genome shotgun (WGS) entry which is preliminary data.</text>
</comment>
<evidence type="ECO:0000256" key="1">
    <source>
        <dbReference type="ARBA" id="ARBA00004651"/>
    </source>
</evidence>
<dbReference type="InterPro" id="IPR002898">
    <property type="entry name" value="MotA_ExbB_proton_chnl"/>
</dbReference>
<keyword evidence="6" id="KW-0813">Transport</keyword>
<feature type="transmembrane region" description="Helical" evidence="7">
    <location>
        <begin position="61"/>
        <end position="79"/>
    </location>
</feature>
<feature type="transmembrane region" description="Helical" evidence="7">
    <location>
        <begin position="179"/>
        <end position="196"/>
    </location>
</feature>
<keyword evidence="10" id="KW-1185">Reference proteome</keyword>
<evidence type="ECO:0000256" key="3">
    <source>
        <dbReference type="ARBA" id="ARBA00022692"/>
    </source>
</evidence>
<dbReference type="PANTHER" id="PTHR30433:SF2">
    <property type="entry name" value="MOTILITY PROTEIN A"/>
    <property type="match status" value="1"/>
</dbReference>
<evidence type="ECO:0000256" key="4">
    <source>
        <dbReference type="ARBA" id="ARBA00022989"/>
    </source>
</evidence>
<keyword evidence="9" id="KW-0969">Cilium</keyword>
<comment type="subcellular location">
    <subcellularLocation>
        <location evidence="1">Cell membrane</location>
        <topology evidence="1">Multi-pass membrane protein</topology>
    </subcellularLocation>
    <subcellularLocation>
        <location evidence="6">Membrane</location>
        <topology evidence="6">Multi-pass membrane protein</topology>
    </subcellularLocation>
</comment>
<evidence type="ECO:0000256" key="6">
    <source>
        <dbReference type="RuleBase" id="RU004057"/>
    </source>
</evidence>
<gene>
    <name evidence="9" type="ORF">GCM10011611_51810</name>
</gene>
<dbReference type="GO" id="GO:0005886">
    <property type="term" value="C:plasma membrane"/>
    <property type="evidence" value="ECO:0007669"/>
    <property type="project" value="UniProtKB-SubCell"/>
</dbReference>
<dbReference type="GO" id="GO:0071978">
    <property type="term" value="P:bacterial-type flagellum-dependent swarming motility"/>
    <property type="evidence" value="ECO:0007669"/>
    <property type="project" value="InterPro"/>
</dbReference>
<dbReference type="GO" id="GO:0015031">
    <property type="term" value="P:protein transport"/>
    <property type="evidence" value="ECO:0007669"/>
    <property type="project" value="UniProtKB-KW"/>
</dbReference>
<dbReference type="Pfam" id="PF01618">
    <property type="entry name" value="MotA_ExbB"/>
    <property type="match status" value="1"/>
</dbReference>
<keyword evidence="5 7" id="KW-0472">Membrane</keyword>
<keyword evidence="2" id="KW-1003">Cell membrane</keyword>
<reference evidence="9" key="1">
    <citation type="journal article" date="2014" name="Int. J. Syst. Evol. Microbiol.">
        <title>Complete genome sequence of Corynebacterium casei LMG S-19264T (=DSM 44701T), isolated from a smear-ripened cheese.</title>
        <authorList>
            <consortium name="US DOE Joint Genome Institute (JGI-PGF)"/>
            <person name="Walter F."/>
            <person name="Albersmeier A."/>
            <person name="Kalinowski J."/>
            <person name="Ruckert C."/>
        </authorList>
    </citation>
    <scope>NUCLEOTIDE SEQUENCE</scope>
    <source>
        <strain evidence="9">CGMCC 1.15725</strain>
    </source>
</reference>
<accession>A0A8J2YZT2</accession>
<dbReference type="PANTHER" id="PTHR30433">
    <property type="entry name" value="CHEMOTAXIS PROTEIN MOTA"/>
    <property type="match status" value="1"/>
</dbReference>